<evidence type="ECO:0008006" key="5">
    <source>
        <dbReference type="Google" id="ProtNLM"/>
    </source>
</evidence>
<feature type="compositionally biased region" description="Acidic residues" evidence="1">
    <location>
        <begin position="151"/>
        <end position="172"/>
    </location>
</feature>
<dbReference type="EMBL" id="JAFDVH010000019">
    <property type="protein sequence ID" value="KAG7459643.1"/>
    <property type="molecule type" value="Genomic_DNA"/>
</dbReference>
<sequence length="205" mass="23059">MIWAHQGPEVVRGSSFTITCSTPPQYPGGFFNLTFTGSNRTETQVAVNHSASFLFPAADYSHQGNYSCVYETTVSTRNFSSPQSELLPLMVRASLVLPVTSGVLTGLLLLLLVPAAIFLVCRKKRHNQEQVQKQPRNACAMNTYSNRGQTNEDEDEEEDYVNAEVFNDQDDYEQVKEDDSGSEFDYENVNQLQESEDENIYENFG</sequence>
<keyword evidence="2" id="KW-0472">Membrane</keyword>
<evidence type="ECO:0000313" key="4">
    <source>
        <dbReference type="Proteomes" id="UP001046870"/>
    </source>
</evidence>
<comment type="caution">
    <text evidence="3">The sequence shown here is derived from an EMBL/GenBank/DDBJ whole genome shotgun (WGS) entry which is preliminary data.</text>
</comment>
<evidence type="ECO:0000313" key="3">
    <source>
        <dbReference type="EMBL" id="KAG7459643.1"/>
    </source>
</evidence>
<keyword evidence="2" id="KW-1133">Transmembrane helix</keyword>
<dbReference type="InterPro" id="IPR013783">
    <property type="entry name" value="Ig-like_fold"/>
</dbReference>
<dbReference type="AlphaFoldDB" id="A0A9D3PGK0"/>
<proteinExistence type="predicted"/>
<feature type="compositionally biased region" description="Polar residues" evidence="1">
    <location>
        <begin position="132"/>
        <end position="149"/>
    </location>
</feature>
<protein>
    <recommendedName>
        <fullName evidence="5">Ig-like domain-containing protein</fullName>
    </recommendedName>
</protein>
<dbReference type="Gene3D" id="2.60.40.10">
    <property type="entry name" value="Immunoglobulins"/>
    <property type="match status" value="1"/>
</dbReference>
<organism evidence="3 4">
    <name type="scientific">Megalops atlanticus</name>
    <name type="common">Tarpon</name>
    <name type="synonym">Clupea gigantea</name>
    <dbReference type="NCBI Taxonomy" id="7932"/>
    <lineage>
        <taxon>Eukaryota</taxon>
        <taxon>Metazoa</taxon>
        <taxon>Chordata</taxon>
        <taxon>Craniata</taxon>
        <taxon>Vertebrata</taxon>
        <taxon>Euteleostomi</taxon>
        <taxon>Actinopterygii</taxon>
        <taxon>Neopterygii</taxon>
        <taxon>Teleostei</taxon>
        <taxon>Elopiformes</taxon>
        <taxon>Megalopidae</taxon>
        <taxon>Megalops</taxon>
    </lineage>
</organism>
<evidence type="ECO:0000256" key="2">
    <source>
        <dbReference type="SAM" id="Phobius"/>
    </source>
</evidence>
<gene>
    <name evidence="3" type="ORF">MATL_G00212900</name>
</gene>
<evidence type="ECO:0000256" key="1">
    <source>
        <dbReference type="SAM" id="MobiDB-lite"/>
    </source>
</evidence>
<feature type="transmembrane region" description="Helical" evidence="2">
    <location>
        <begin position="95"/>
        <end position="120"/>
    </location>
</feature>
<dbReference type="OrthoDB" id="8960934at2759"/>
<keyword evidence="4" id="KW-1185">Reference proteome</keyword>
<feature type="region of interest" description="Disordered" evidence="1">
    <location>
        <begin position="132"/>
        <end position="184"/>
    </location>
</feature>
<keyword evidence="2" id="KW-0812">Transmembrane</keyword>
<accession>A0A9D3PGK0</accession>
<dbReference type="Pfam" id="PF13895">
    <property type="entry name" value="Ig_2"/>
    <property type="match status" value="1"/>
</dbReference>
<dbReference type="SUPFAM" id="SSF48726">
    <property type="entry name" value="Immunoglobulin"/>
    <property type="match status" value="1"/>
</dbReference>
<dbReference type="InterPro" id="IPR036179">
    <property type="entry name" value="Ig-like_dom_sf"/>
</dbReference>
<name>A0A9D3PGK0_MEGAT</name>
<dbReference type="Proteomes" id="UP001046870">
    <property type="component" value="Chromosome 19"/>
</dbReference>
<reference evidence="3" key="1">
    <citation type="submission" date="2021-01" db="EMBL/GenBank/DDBJ databases">
        <authorList>
            <person name="Zahm M."/>
            <person name="Roques C."/>
            <person name="Cabau C."/>
            <person name="Klopp C."/>
            <person name="Donnadieu C."/>
            <person name="Jouanno E."/>
            <person name="Lampietro C."/>
            <person name="Louis A."/>
            <person name="Herpin A."/>
            <person name="Echchiki A."/>
            <person name="Berthelot C."/>
            <person name="Parey E."/>
            <person name="Roest-Crollius H."/>
            <person name="Braasch I."/>
            <person name="Postlethwait J."/>
            <person name="Bobe J."/>
            <person name="Montfort J."/>
            <person name="Bouchez O."/>
            <person name="Begum T."/>
            <person name="Mejri S."/>
            <person name="Adams A."/>
            <person name="Chen W.-J."/>
            <person name="Guiguen Y."/>
        </authorList>
    </citation>
    <scope>NUCLEOTIDE SEQUENCE</scope>
    <source>
        <strain evidence="3">YG-15Mar2019-1</strain>
        <tissue evidence="3">Brain</tissue>
    </source>
</reference>